<reference evidence="5" key="1">
    <citation type="journal article" date="2023" name="Science">
        <title>Genome structures resolve the early diversification of teleost fishes.</title>
        <authorList>
            <person name="Parey E."/>
            <person name="Louis A."/>
            <person name="Montfort J."/>
            <person name="Bouchez O."/>
            <person name="Roques C."/>
            <person name="Iampietro C."/>
            <person name="Lluch J."/>
            <person name="Castinel A."/>
            <person name="Donnadieu C."/>
            <person name="Desvignes T."/>
            <person name="Floi Bucao C."/>
            <person name="Jouanno E."/>
            <person name="Wen M."/>
            <person name="Mejri S."/>
            <person name="Dirks R."/>
            <person name="Jansen H."/>
            <person name="Henkel C."/>
            <person name="Chen W.J."/>
            <person name="Zahm M."/>
            <person name="Cabau C."/>
            <person name="Klopp C."/>
            <person name="Thompson A.W."/>
            <person name="Robinson-Rechavi M."/>
            <person name="Braasch I."/>
            <person name="Lecointre G."/>
            <person name="Bobe J."/>
            <person name="Postlethwait J.H."/>
            <person name="Berthelot C."/>
            <person name="Roest Crollius H."/>
            <person name="Guiguen Y."/>
        </authorList>
    </citation>
    <scope>NUCLEOTIDE SEQUENCE</scope>
    <source>
        <strain evidence="5">NC1722</strain>
    </source>
</reference>
<accession>A0AAD7X197</accession>
<feature type="compositionally biased region" description="Basic and acidic residues" evidence="2">
    <location>
        <begin position="768"/>
        <end position="778"/>
    </location>
</feature>
<dbReference type="Proteomes" id="UP001221898">
    <property type="component" value="Unassembled WGS sequence"/>
</dbReference>
<feature type="compositionally biased region" description="Polar residues" evidence="2">
    <location>
        <begin position="602"/>
        <end position="614"/>
    </location>
</feature>
<dbReference type="GO" id="GO:0048812">
    <property type="term" value="P:neuron projection morphogenesis"/>
    <property type="evidence" value="ECO:0007669"/>
    <property type="project" value="InterPro"/>
</dbReference>
<organism evidence="5 6">
    <name type="scientific">Aldrovandia affinis</name>
    <dbReference type="NCBI Taxonomy" id="143900"/>
    <lineage>
        <taxon>Eukaryota</taxon>
        <taxon>Metazoa</taxon>
        <taxon>Chordata</taxon>
        <taxon>Craniata</taxon>
        <taxon>Vertebrata</taxon>
        <taxon>Euteleostomi</taxon>
        <taxon>Actinopterygii</taxon>
        <taxon>Neopterygii</taxon>
        <taxon>Teleostei</taxon>
        <taxon>Notacanthiformes</taxon>
        <taxon>Halosauridae</taxon>
        <taxon>Aldrovandia</taxon>
    </lineage>
</organism>
<sequence length="1026" mass="110107">MSSGSAQDVAVEHFLRDIERRGNRLHCAVIGREGQNPHGDMNLLYRKSRLDWRHRDSDSNKKSSGSKDSSATVGKVRDLASFRRHFRMGFMTMPASQDLSPRPCSSAMAPRSQSCHSVGMGGDDMENGDHSSPQPSHHSSCRRPPAKPKRHPSTRLSSTADHRGASLPLPEAPPPLPPTQLPTKHHGKRNAMKKSDSGDMCGRKVPPLKPKRSPNTQLSFDPPPPRTAPPATPLPRPSQETGGHEQDEDEEPVYIEMVGRAFSRRDSQNATPHPATATTTPDSDSDESEAIYEEMKYPLPEESEPRHRLPPKHDKPGASKSSKIAHSSASHSSSSSHTHQSSSSSSKPKATVSISHSSPLPSSTSSTPVPQALASGPHQPRAPTPFLLPGSKSQGESSNKIPAPFPNLLQHRPPLLAFPQPAAASSGIGVQIKAAGAKLGTVSTQASTSLAPATNASSSTASTSSSSKLPVLQLGSKEASGASSAQQDKQQSEGKDSLLGPAPGLRARSHSTPLPPSSQSSSHYAHYHHHSHHHPSHYHHYRRAEKELPTSHSMKLGPQTTAQAQTQTQGSGGKEGKSVAFLLKSEKRERDRERERERETGAHSTTPSQNTPMTTPSASTPQSSAPSAPSPAPAPHSSSSQRPSSRPHLYRSHTPHPLSHGLPAYHPPPPDSPMLWTYPSVGLKRPPAYDSLRGGQLHSPHPQITSLSSGGNIPKSSSAPAPHQQGKAVGRGCHVDTGSLSRDGSGGMGSMDEGPYWPMQRKMSFSHGIRETEKEESSRVWNGSTDALPRVDKEDRGVLGGPGGLSGIPVRSGDGSSGGSGEGTGGAGPSTGLRALGRSGLPLPCQTFPACHRNGELGRLGRSASTSGVRQVSSNMQRQCSLPREALSQVQGHAQSQPPCTPTISHQQQQLQLHQQQLQQQQLQQQIHLQLHYQHLAHLSQCHPPSSGGATSQAQAQTQRDGKLLEVIERKRCLCKEIKAHRRPERSLCKQDSMPILPSWRRTPEPRKTGTPPCQRQQAVVWDTAI</sequence>
<dbReference type="EMBL" id="JAINUG010000005">
    <property type="protein sequence ID" value="KAJ8416595.1"/>
    <property type="molecule type" value="Genomic_DNA"/>
</dbReference>
<dbReference type="InterPro" id="IPR039482">
    <property type="entry name" value="NYAP_N"/>
</dbReference>
<feature type="compositionally biased region" description="Low complexity" evidence="2">
    <location>
        <begin position="559"/>
        <end position="569"/>
    </location>
</feature>
<feature type="region of interest" description="Disordered" evidence="2">
    <location>
        <begin position="94"/>
        <end position="413"/>
    </location>
</feature>
<feature type="region of interest" description="Disordered" evidence="2">
    <location>
        <begin position="996"/>
        <end position="1016"/>
    </location>
</feature>
<dbReference type="InterPro" id="IPR029353">
    <property type="entry name" value="NYAP_C"/>
</dbReference>
<name>A0AAD7X197_9TELE</name>
<evidence type="ECO:0000313" key="6">
    <source>
        <dbReference type="Proteomes" id="UP001221898"/>
    </source>
</evidence>
<dbReference type="GO" id="GO:0043491">
    <property type="term" value="P:phosphatidylinositol 3-kinase/protein kinase B signal transduction"/>
    <property type="evidence" value="ECO:0007669"/>
    <property type="project" value="InterPro"/>
</dbReference>
<keyword evidence="1" id="KW-0597">Phosphoprotein</keyword>
<keyword evidence="6" id="KW-1185">Reference proteome</keyword>
<feature type="compositionally biased region" description="Polar residues" evidence="2">
    <location>
        <begin position="863"/>
        <end position="879"/>
    </location>
</feature>
<feature type="domain" description="Neuronal tyrosine-phosphorylated phosphoinositide-3-kinase adapter C-terminal" evidence="4">
    <location>
        <begin position="735"/>
        <end position="1026"/>
    </location>
</feature>
<feature type="compositionally biased region" description="Basic residues" evidence="2">
    <location>
        <begin position="139"/>
        <end position="153"/>
    </location>
</feature>
<dbReference type="PANTHER" id="PTHR22633">
    <property type="entry name" value="NEURONAL TYROSINE-PHOSPHORYLATED PHOSPHOINOSITIDE-3-KINASE ADAPTER 2-RELATED"/>
    <property type="match status" value="1"/>
</dbReference>
<feature type="compositionally biased region" description="Low complexity" evidence="2">
    <location>
        <begin position="446"/>
        <end position="467"/>
    </location>
</feature>
<evidence type="ECO:0000313" key="5">
    <source>
        <dbReference type="EMBL" id="KAJ8416595.1"/>
    </source>
</evidence>
<feature type="compositionally biased region" description="Low complexity" evidence="2">
    <location>
        <begin position="635"/>
        <end position="647"/>
    </location>
</feature>
<feature type="compositionally biased region" description="Low complexity" evidence="2">
    <location>
        <begin position="318"/>
        <end position="370"/>
    </location>
</feature>
<gene>
    <name evidence="5" type="ORF">AAFF_G00324730</name>
</gene>
<feature type="compositionally biased region" description="Basic and acidic residues" evidence="2">
    <location>
        <begin position="303"/>
        <end position="317"/>
    </location>
</feature>
<feature type="compositionally biased region" description="Acidic residues" evidence="2">
    <location>
        <begin position="283"/>
        <end position="292"/>
    </location>
</feature>
<feature type="region of interest" description="Disordered" evidence="2">
    <location>
        <begin position="54"/>
        <end position="76"/>
    </location>
</feature>
<feature type="compositionally biased region" description="Basic residues" evidence="2">
    <location>
        <begin position="525"/>
        <end position="543"/>
    </location>
</feature>
<feature type="compositionally biased region" description="Basic and acidic residues" evidence="2">
    <location>
        <begin position="584"/>
        <end position="601"/>
    </location>
</feature>
<evidence type="ECO:0000256" key="2">
    <source>
        <dbReference type="SAM" id="MobiDB-lite"/>
    </source>
</evidence>
<comment type="caution">
    <text evidence="5">The sequence shown here is derived from an EMBL/GenBank/DDBJ whole genome shotgun (WGS) entry which is preliminary data.</text>
</comment>
<dbReference type="AlphaFoldDB" id="A0AAD7X197"/>
<dbReference type="Pfam" id="PF15452">
    <property type="entry name" value="NYAP_C"/>
    <property type="match status" value="1"/>
</dbReference>
<feature type="region of interest" description="Disordered" evidence="2">
    <location>
        <begin position="440"/>
        <end position="833"/>
    </location>
</feature>
<dbReference type="PANTHER" id="PTHR22633:SF2">
    <property type="entry name" value="NEURONAL TYROSINE-PHOSPHORYLATED PHOSPHOINOSITIDE-3-KINASE ADAPTER 1"/>
    <property type="match status" value="1"/>
</dbReference>
<feature type="compositionally biased region" description="Pro residues" evidence="2">
    <location>
        <begin position="221"/>
        <end position="236"/>
    </location>
</feature>
<feature type="compositionally biased region" description="Low complexity" evidence="2">
    <location>
        <begin position="270"/>
        <end position="282"/>
    </location>
</feature>
<dbReference type="Pfam" id="PF15439">
    <property type="entry name" value="NYAP_N"/>
    <property type="match status" value="1"/>
</dbReference>
<feature type="compositionally biased region" description="Polar residues" evidence="2">
    <location>
        <begin position="702"/>
        <end position="719"/>
    </location>
</feature>
<evidence type="ECO:0000259" key="3">
    <source>
        <dbReference type="Pfam" id="PF15439"/>
    </source>
</evidence>
<feature type="compositionally biased region" description="Polar residues" evidence="2">
    <location>
        <begin position="391"/>
        <end position="400"/>
    </location>
</feature>
<feature type="compositionally biased region" description="Basic residues" evidence="2">
    <location>
        <begin position="183"/>
        <end position="192"/>
    </location>
</feature>
<evidence type="ECO:0000256" key="1">
    <source>
        <dbReference type="ARBA" id="ARBA00022553"/>
    </source>
</evidence>
<evidence type="ECO:0000259" key="4">
    <source>
        <dbReference type="Pfam" id="PF15452"/>
    </source>
</evidence>
<evidence type="ECO:0008006" key="7">
    <source>
        <dbReference type="Google" id="ProtNLM"/>
    </source>
</evidence>
<dbReference type="InterPro" id="IPR026722">
    <property type="entry name" value="NYAP1/NYAP2"/>
</dbReference>
<feature type="compositionally biased region" description="Gly residues" evidence="2">
    <location>
        <begin position="815"/>
        <end position="829"/>
    </location>
</feature>
<feature type="region of interest" description="Disordered" evidence="2">
    <location>
        <begin position="859"/>
        <end position="879"/>
    </location>
</feature>
<proteinExistence type="predicted"/>
<feature type="domain" description="Neuronal tyrosine-phosphorylated phosphoinositide-3-kinase adapter N-terminal" evidence="3">
    <location>
        <begin position="44"/>
        <end position="523"/>
    </location>
</feature>
<protein>
    <recommendedName>
        <fullName evidence="7">Neuronal tyrosine-phosphorylated phosphoinositide-3-kinase adapter 1</fullName>
    </recommendedName>
</protein>
<feature type="compositionally biased region" description="Pro residues" evidence="2">
    <location>
        <begin position="170"/>
        <end position="180"/>
    </location>
</feature>
<feature type="compositionally biased region" description="Low complexity" evidence="2">
    <location>
        <begin position="615"/>
        <end position="627"/>
    </location>
</feature>